<dbReference type="EMBL" id="JBAKBA010000026">
    <property type="protein sequence ID" value="MEL0659778.1"/>
    <property type="molecule type" value="Genomic_DNA"/>
</dbReference>
<comment type="caution">
    <text evidence="7">The sequence shown here is derived from an EMBL/GenBank/DDBJ whole genome shotgun (WGS) entry which is preliminary data.</text>
</comment>
<dbReference type="PANTHER" id="PTHR30028">
    <property type="entry name" value="UPF0014 INNER MEMBRANE PROTEIN YBBM-RELATED"/>
    <property type="match status" value="1"/>
</dbReference>
<evidence type="ECO:0000256" key="2">
    <source>
        <dbReference type="ARBA" id="ARBA00005268"/>
    </source>
</evidence>
<dbReference type="PANTHER" id="PTHR30028:SF0">
    <property type="entry name" value="PROTEIN ALUMINUM SENSITIVE 3"/>
    <property type="match status" value="1"/>
</dbReference>
<organism evidence="7 8">
    <name type="scientific">Psychromonas arctica</name>
    <dbReference type="NCBI Taxonomy" id="168275"/>
    <lineage>
        <taxon>Bacteria</taxon>
        <taxon>Pseudomonadati</taxon>
        <taxon>Pseudomonadota</taxon>
        <taxon>Gammaproteobacteria</taxon>
        <taxon>Alteromonadales</taxon>
        <taxon>Psychromonadaceae</taxon>
        <taxon>Psychromonas</taxon>
    </lineage>
</organism>
<evidence type="ECO:0000256" key="6">
    <source>
        <dbReference type="SAM" id="Phobius"/>
    </source>
</evidence>
<feature type="transmembrane region" description="Helical" evidence="6">
    <location>
        <begin position="190"/>
        <end position="212"/>
    </location>
</feature>
<gene>
    <name evidence="7" type="ORF">V6255_11580</name>
</gene>
<feature type="transmembrane region" description="Helical" evidence="6">
    <location>
        <begin position="12"/>
        <end position="29"/>
    </location>
</feature>
<evidence type="ECO:0000313" key="7">
    <source>
        <dbReference type="EMBL" id="MEL0659778.1"/>
    </source>
</evidence>
<dbReference type="Proteomes" id="UP001366060">
    <property type="component" value="Unassembled WGS sequence"/>
</dbReference>
<feature type="transmembrane region" description="Helical" evidence="6">
    <location>
        <begin position="95"/>
        <end position="117"/>
    </location>
</feature>
<sequence length="262" mass="28669">MQTSIDISWLQLGLFSLLLFVPITINAYFKLGINKSTVTAFVRLFLQLLLVGLYLEYIFELDSILLNTAWLIVMITVGSYSIISKSGLNNRYLFFANSIALSCALLPILLVLSLLIIQPAPWYSARYMIPLAGMLLGNSLSANIVALQNLFNAFDQQQDEYEGALALGASPYQAAFPFLQQSLKKAQAPILATIATTGIVSLPGMMTGQILGGVTPMVAIKYQLLIFIAMLIMLSVSLTITLLLTLRVSLAKNGLIKIKLNN</sequence>
<evidence type="ECO:0000256" key="5">
    <source>
        <dbReference type="ARBA" id="ARBA00023136"/>
    </source>
</evidence>
<reference evidence="7 8" key="1">
    <citation type="submission" date="2024-02" db="EMBL/GenBank/DDBJ databases">
        <title>Bacteria isolated from the canopy kelp, Nereocystis luetkeana.</title>
        <authorList>
            <person name="Pfister C.A."/>
            <person name="Younker I.T."/>
            <person name="Light S.H."/>
        </authorList>
    </citation>
    <scope>NUCLEOTIDE SEQUENCE [LARGE SCALE GENOMIC DNA]</scope>
    <source>
        <strain evidence="7 8">TI.2.07</strain>
    </source>
</reference>
<dbReference type="Pfam" id="PF03649">
    <property type="entry name" value="UPF0014"/>
    <property type="match status" value="1"/>
</dbReference>
<evidence type="ECO:0000256" key="4">
    <source>
        <dbReference type="ARBA" id="ARBA00022989"/>
    </source>
</evidence>
<feature type="transmembrane region" description="Helical" evidence="6">
    <location>
        <begin position="224"/>
        <end position="250"/>
    </location>
</feature>
<proteinExistence type="inferred from homology"/>
<feature type="transmembrane region" description="Helical" evidence="6">
    <location>
        <begin position="41"/>
        <end position="58"/>
    </location>
</feature>
<feature type="transmembrane region" description="Helical" evidence="6">
    <location>
        <begin position="129"/>
        <end position="151"/>
    </location>
</feature>
<comment type="subcellular location">
    <subcellularLocation>
        <location evidence="1">Membrane</location>
        <topology evidence="1">Multi-pass membrane protein</topology>
    </subcellularLocation>
</comment>
<keyword evidence="8" id="KW-1185">Reference proteome</keyword>
<protein>
    <submittedName>
        <fullName evidence="7">ABC transporter permease</fullName>
    </submittedName>
</protein>
<keyword evidence="3 6" id="KW-0812">Transmembrane</keyword>
<evidence type="ECO:0000256" key="3">
    <source>
        <dbReference type="ARBA" id="ARBA00022692"/>
    </source>
</evidence>
<name>A0ABU9HCZ5_9GAMM</name>
<comment type="similarity">
    <text evidence="2">Belongs to the UPF0014 family.</text>
</comment>
<dbReference type="InterPro" id="IPR005226">
    <property type="entry name" value="UPF0014_fam"/>
</dbReference>
<evidence type="ECO:0000256" key="1">
    <source>
        <dbReference type="ARBA" id="ARBA00004141"/>
    </source>
</evidence>
<evidence type="ECO:0000313" key="8">
    <source>
        <dbReference type="Proteomes" id="UP001366060"/>
    </source>
</evidence>
<feature type="transmembrane region" description="Helical" evidence="6">
    <location>
        <begin position="64"/>
        <end position="83"/>
    </location>
</feature>
<accession>A0ABU9HCZ5</accession>
<keyword evidence="4 6" id="KW-1133">Transmembrane helix</keyword>
<dbReference type="RefSeq" id="WP_341628308.1">
    <property type="nucleotide sequence ID" value="NZ_JBAKBA010000026.1"/>
</dbReference>
<keyword evidence="5 6" id="KW-0472">Membrane</keyword>